<dbReference type="GO" id="GO:0031297">
    <property type="term" value="P:replication fork processing"/>
    <property type="evidence" value="ECO:0007669"/>
    <property type="project" value="TreeGrafter"/>
</dbReference>
<dbReference type="GO" id="GO:0003677">
    <property type="term" value="F:DNA binding"/>
    <property type="evidence" value="ECO:0007669"/>
    <property type="project" value="UniProtKB-KW"/>
</dbReference>
<dbReference type="InterPro" id="IPR018552">
    <property type="entry name" value="CENP-X"/>
</dbReference>
<dbReference type="GeneID" id="90075910"/>
<keyword evidence="8" id="KW-1185">Reference proteome</keyword>
<evidence type="ECO:0000256" key="2">
    <source>
        <dbReference type="ARBA" id="ARBA00009359"/>
    </source>
</evidence>
<dbReference type="GO" id="GO:0051382">
    <property type="term" value="P:kinetochore assembly"/>
    <property type="evidence" value="ECO:0007669"/>
    <property type="project" value="InterPro"/>
</dbReference>
<evidence type="ECO:0000313" key="8">
    <source>
        <dbReference type="Proteomes" id="UP001360560"/>
    </source>
</evidence>
<comment type="similarity">
    <text evidence="2">Belongs to the CENP-X/MHF2 family.</text>
</comment>
<sequence length="106" mass="12102">MNTPEVDFKNQTIARIFNTLVFQKQQLAGSDSNTSKNKKSNSNVRITKNTVHLVNEYLKIFATEAILRSKEQKDQKDQEEGQFEDVEQILDVQDLEAVAGLLVLDF</sequence>
<accession>A0AAV5QTL1</accession>
<gene>
    <name evidence="7" type="ORF">DASC09_052600</name>
</gene>
<protein>
    <submittedName>
        <fullName evidence="7">Uncharacterized protein</fullName>
    </submittedName>
</protein>
<evidence type="ECO:0000256" key="1">
    <source>
        <dbReference type="ARBA" id="ARBA00004123"/>
    </source>
</evidence>
<organism evidence="7 8">
    <name type="scientific">Saccharomycopsis crataegensis</name>
    <dbReference type="NCBI Taxonomy" id="43959"/>
    <lineage>
        <taxon>Eukaryota</taxon>
        <taxon>Fungi</taxon>
        <taxon>Dikarya</taxon>
        <taxon>Ascomycota</taxon>
        <taxon>Saccharomycotina</taxon>
        <taxon>Saccharomycetes</taxon>
        <taxon>Saccharomycopsidaceae</taxon>
        <taxon>Saccharomycopsis</taxon>
    </lineage>
</organism>
<keyword evidence="4" id="KW-0238">DNA-binding</keyword>
<evidence type="ECO:0000256" key="4">
    <source>
        <dbReference type="ARBA" id="ARBA00023125"/>
    </source>
</evidence>
<comment type="caution">
    <text evidence="7">The sequence shown here is derived from an EMBL/GenBank/DDBJ whole genome shotgun (WGS) entry which is preliminary data.</text>
</comment>
<keyword evidence="3" id="KW-0227">DNA damage</keyword>
<dbReference type="CDD" id="cd22921">
    <property type="entry name" value="HFD_CENP-X"/>
    <property type="match status" value="1"/>
</dbReference>
<dbReference type="PANTHER" id="PTHR28680:SF1">
    <property type="entry name" value="CENTROMERE PROTEIN X"/>
    <property type="match status" value="1"/>
</dbReference>
<name>A0AAV5QTL1_9ASCO</name>
<dbReference type="GO" id="GO:0006281">
    <property type="term" value="P:DNA repair"/>
    <property type="evidence" value="ECO:0007669"/>
    <property type="project" value="UniProtKB-KW"/>
</dbReference>
<dbReference type="RefSeq" id="XP_064854931.1">
    <property type="nucleotide sequence ID" value="XM_064998859.1"/>
</dbReference>
<dbReference type="GO" id="GO:0071821">
    <property type="term" value="C:FANCM-MHF complex"/>
    <property type="evidence" value="ECO:0007669"/>
    <property type="project" value="TreeGrafter"/>
</dbReference>
<keyword evidence="5" id="KW-0234">DNA repair</keyword>
<comment type="subcellular location">
    <subcellularLocation>
        <location evidence="1">Nucleus</location>
    </subcellularLocation>
</comment>
<keyword evidence="6" id="KW-0539">Nucleus</keyword>
<dbReference type="PANTHER" id="PTHR28680">
    <property type="entry name" value="CENTROMERE PROTEIN X"/>
    <property type="match status" value="1"/>
</dbReference>
<dbReference type="Gene3D" id="1.10.20.10">
    <property type="entry name" value="Histone, subunit A"/>
    <property type="match status" value="1"/>
</dbReference>
<dbReference type="GO" id="GO:0046982">
    <property type="term" value="F:protein heterodimerization activity"/>
    <property type="evidence" value="ECO:0007669"/>
    <property type="project" value="InterPro"/>
</dbReference>
<dbReference type="GO" id="GO:0000712">
    <property type="term" value="P:resolution of meiotic recombination intermediates"/>
    <property type="evidence" value="ECO:0007669"/>
    <property type="project" value="TreeGrafter"/>
</dbReference>
<evidence type="ECO:0000256" key="6">
    <source>
        <dbReference type="ARBA" id="ARBA00023242"/>
    </source>
</evidence>
<reference evidence="7 8" key="1">
    <citation type="journal article" date="2023" name="Elife">
        <title>Identification of key yeast species and microbe-microbe interactions impacting larval growth of Drosophila in the wild.</title>
        <authorList>
            <person name="Mure A."/>
            <person name="Sugiura Y."/>
            <person name="Maeda R."/>
            <person name="Honda K."/>
            <person name="Sakurai N."/>
            <person name="Takahashi Y."/>
            <person name="Watada M."/>
            <person name="Katoh T."/>
            <person name="Gotoh A."/>
            <person name="Gotoh Y."/>
            <person name="Taniguchi I."/>
            <person name="Nakamura K."/>
            <person name="Hayashi T."/>
            <person name="Katayama T."/>
            <person name="Uemura T."/>
            <person name="Hattori Y."/>
        </authorList>
    </citation>
    <scope>NUCLEOTIDE SEQUENCE [LARGE SCALE GENOMIC DNA]</scope>
    <source>
        <strain evidence="7 8">SC-9</strain>
    </source>
</reference>
<evidence type="ECO:0000256" key="3">
    <source>
        <dbReference type="ARBA" id="ARBA00022763"/>
    </source>
</evidence>
<dbReference type="AlphaFoldDB" id="A0AAV5QTL1"/>
<dbReference type="InterPro" id="IPR009072">
    <property type="entry name" value="Histone-fold"/>
</dbReference>
<dbReference type="Proteomes" id="UP001360560">
    <property type="component" value="Unassembled WGS sequence"/>
</dbReference>
<evidence type="ECO:0000313" key="7">
    <source>
        <dbReference type="EMBL" id="GMM37935.1"/>
    </source>
</evidence>
<dbReference type="Pfam" id="PF09415">
    <property type="entry name" value="CENP-X"/>
    <property type="match status" value="1"/>
</dbReference>
<proteinExistence type="inferred from homology"/>
<dbReference type="EMBL" id="BTFZ01000013">
    <property type="protein sequence ID" value="GMM37935.1"/>
    <property type="molecule type" value="Genomic_DNA"/>
</dbReference>
<evidence type="ECO:0000256" key="5">
    <source>
        <dbReference type="ARBA" id="ARBA00023204"/>
    </source>
</evidence>